<feature type="transmembrane region" description="Helical" evidence="10">
    <location>
        <begin position="170"/>
        <end position="198"/>
    </location>
</feature>
<evidence type="ECO:0000256" key="2">
    <source>
        <dbReference type="ARBA" id="ARBA00004687"/>
    </source>
</evidence>
<keyword evidence="7" id="KW-0256">Endoplasmic reticulum</keyword>
<feature type="transmembrane region" description="Helical" evidence="10">
    <location>
        <begin position="210"/>
        <end position="235"/>
    </location>
</feature>
<keyword evidence="9 10" id="KW-0472">Membrane</keyword>
<dbReference type="EMBL" id="BIFS01000001">
    <property type="protein sequence ID" value="GCE21015.1"/>
    <property type="molecule type" value="Genomic_DNA"/>
</dbReference>
<feature type="transmembrane region" description="Helical" evidence="10">
    <location>
        <begin position="95"/>
        <end position="120"/>
    </location>
</feature>
<dbReference type="GO" id="GO:0006506">
    <property type="term" value="P:GPI anchor biosynthetic process"/>
    <property type="evidence" value="ECO:0007669"/>
    <property type="project" value="UniProtKB-UniPathway"/>
</dbReference>
<evidence type="ECO:0000313" key="12">
    <source>
        <dbReference type="Proteomes" id="UP000287188"/>
    </source>
</evidence>
<keyword evidence="6 10" id="KW-0812">Transmembrane</keyword>
<keyword evidence="12" id="KW-1185">Reference proteome</keyword>
<feature type="transmembrane region" description="Helical" evidence="10">
    <location>
        <begin position="358"/>
        <end position="379"/>
    </location>
</feature>
<evidence type="ECO:0000256" key="7">
    <source>
        <dbReference type="ARBA" id="ARBA00022824"/>
    </source>
</evidence>
<comment type="caution">
    <text evidence="11">The sequence shown here is derived from an EMBL/GenBank/DDBJ whole genome shotgun (WGS) entry which is preliminary data.</text>
</comment>
<evidence type="ECO:0000313" key="11">
    <source>
        <dbReference type="EMBL" id="GCE21015.1"/>
    </source>
</evidence>
<evidence type="ECO:0008006" key="13">
    <source>
        <dbReference type="Google" id="ProtNLM"/>
    </source>
</evidence>
<feature type="transmembrane region" description="Helical" evidence="10">
    <location>
        <begin position="255"/>
        <end position="272"/>
    </location>
</feature>
<comment type="pathway">
    <text evidence="2">Glycolipid biosynthesis; glycosylphosphatidylinositol-anchor biosynthesis.</text>
</comment>
<keyword evidence="5" id="KW-0808">Transferase</keyword>
<dbReference type="Proteomes" id="UP000287188">
    <property type="component" value="Unassembled WGS sequence"/>
</dbReference>
<feature type="transmembrane region" description="Helical" evidence="10">
    <location>
        <begin position="132"/>
        <end position="150"/>
    </location>
</feature>
<evidence type="ECO:0000256" key="10">
    <source>
        <dbReference type="SAM" id="Phobius"/>
    </source>
</evidence>
<reference evidence="12" key="1">
    <citation type="submission" date="2018-12" db="EMBL/GenBank/DDBJ databases">
        <title>Tengunoibacter tsumagoiensis gen. nov., sp. nov., Dictyobacter kobayashii sp. nov., D. alpinus sp. nov., and D. joshuensis sp. nov. and description of Dictyobacteraceae fam. nov. within the order Ktedonobacterales isolated from Tengu-no-mugimeshi.</title>
        <authorList>
            <person name="Wang C.M."/>
            <person name="Zheng Y."/>
            <person name="Sakai Y."/>
            <person name="Toyoda A."/>
            <person name="Minakuchi Y."/>
            <person name="Abe K."/>
            <person name="Yokota A."/>
            <person name="Yabe S."/>
        </authorList>
    </citation>
    <scope>NUCLEOTIDE SEQUENCE [LARGE SCALE GENOMIC DNA]</scope>
    <source>
        <strain evidence="12">Uno11</strain>
    </source>
</reference>
<dbReference type="RefSeq" id="WP_126552588.1">
    <property type="nucleotide sequence ID" value="NZ_BIFS01000001.1"/>
</dbReference>
<evidence type="ECO:0000256" key="3">
    <source>
        <dbReference type="ARBA" id="ARBA00022502"/>
    </source>
</evidence>
<gene>
    <name evidence="11" type="ORF">KDK_48150</name>
</gene>
<feature type="transmembrane region" description="Helical" evidence="10">
    <location>
        <begin position="284"/>
        <end position="303"/>
    </location>
</feature>
<evidence type="ECO:0000256" key="9">
    <source>
        <dbReference type="ARBA" id="ARBA00023136"/>
    </source>
</evidence>
<evidence type="ECO:0000256" key="6">
    <source>
        <dbReference type="ARBA" id="ARBA00022692"/>
    </source>
</evidence>
<feature type="transmembrane region" description="Helical" evidence="10">
    <location>
        <begin position="337"/>
        <end position="352"/>
    </location>
</feature>
<organism evidence="11 12">
    <name type="scientific">Dictyobacter kobayashii</name>
    <dbReference type="NCBI Taxonomy" id="2014872"/>
    <lineage>
        <taxon>Bacteria</taxon>
        <taxon>Bacillati</taxon>
        <taxon>Chloroflexota</taxon>
        <taxon>Ktedonobacteria</taxon>
        <taxon>Ktedonobacterales</taxon>
        <taxon>Dictyobacteraceae</taxon>
        <taxon>Dictyobacter</taxon>
    </lineage>
</organism>
<protein>
    <recommendedName>
        <fullName evidence="13">Glycosyltransferase RgtA/B/C/D-like domain-containing protein</fullName>
    </recommendedName>
</protein>
<keyword evidence="4" id="KW-0328">Glycosyltransferase</keyword>
<evidence type="ECO:0000256" key="1">
    <source>
        <dbReference type="ARBA" id="ARBA00004477"/>
    </source>
</evidence>
<dbReference type="GO" id="GO:0004376">
    <property type="term" value="F:GPI mannosyltransferase activity"/>
    <property type="evidence" value="ECO:0007669"/>
    <property type="project" value="InterPro"/>
</dbReference>
<dbReference type="GO" id="GO:0031501">
    <property type="term" value="C:mannosyltransferase complex"/>
    <property type="evidence" value="ECO:0007669"/>
    <property type="project" value="TreeGrafter"/>
</dbReference>
<evidence type="ECO:0000256" key="4">
    <source>
        <dbReference type="ARBA" id="ARBA00022676"/>
    </source>
</evidence>
<dbReference type="InterPro" id="IPR007315">
    <property type="entry name" value="PIG-V/Gpi18"/>
</dbReference>
<evidence type="ECO:0000256" key="5">
    <source>
        <dbReference type="ARBA" id="ARBA00022679"/>
    </source>
</evidence>
<dbReference type="PANTHER" id="PTHR12468">
    <property type="entry name" value="GPI MANNOSYLTRANSFERASE 2"/>
    <property type="match status" value="1"/>
</dbReference>
<sequence length="384" mass="43870">MQQQRPTRDILWLFVATRVLLVVITYIAYILLTAEKYSDTPVNIAALFSSWNHWDAANYAHIAQFGYQSTNDLAFFPFLPLLISGGARLLGGGNWSYIFVGMLISNIALLGTLFIVYYLALELVGKELSQRTLLYLSIFPTAFFFFAAYNESLYLLFAAGTFLALRRQKWWLAGLLGMLAALTRSVGILLVIPYLYELWEQRAYILTRRITLFISLGAIILIPVGTLLYAGYCWYAFGDPLAFVSVQAHWSRHTTWPWMGIFQAFWALFFYHQQGFGSSNQAHLLLDLSATLGFIALVIIGWRKLPKSYSLWMAVFLLYILVNPAQKPDILLSNQRFVLEMFPAFITLAILSKRSPYLHYALMLLFPTLQAILGIAFIMNHWIV</sequence>
<accession>A0A402APR6</accession>
<dbReference type="Pfam" id="PF04188">
    <property type="entry name" value="Mannosyl_trans2"/>
    <property type="match status" value="1"/>
</dbReference>
<feature type="transmembrane region" description="Helical" evidence="10">
    <location>
        <begin position="12"/>
        <end position="32"/>
    </location>
</feature>
<dbReference type="AlphaFoldDB" id="A0A402APR6"/>
<dbReference type="GO" id="GO:0000009">
    <property type="term" value="F:alpha-1,6-mannosyltransferase activity"/>
    <property type="evidence" value="ECO:0007669"/>
    <property type="project" value="InterPro"/>
</dbReference>
<dbReference type="OrthoDB" id="2379640at2"/>
<evidence type="ECO:0000256" key="8">
    <source>
        <dbReference type="ARBA" id="ARBA00022989"/>
    </source>
</evidence>
<keyword evidence="3" id="KW-0337">GPI-anchor biosynthesis</keyword>
<proteinExistence type="predicted"/>
<dbReference type="GO" id="GO:0016020">
    <property type="term" value="C:membrane"/>
    <property type="evidence" value="ECO:0007669"/>
    <property type="project" value="GOC"/>
</dbReference>
<feature type="transmembrane region" description="Helical" evidence="10">
    <location>
        <begin position="309"/>
        <end position="325"/>
    </location>
</feature>
<comment type="subcellular location">
    <subcellularLocation>
        <location evidence="1">Endoplasmic reticulum membrane</location>
        <topology evidence="1">Multi-pass membrane protein</topology>
    </subcellularLocation>
</comment>
<keyword evidence="8 10" id="KW-1133">Transmembrane helix</keyword>
<dbReference type="PANTHER" id="PTHR12468:SF2">
    <property type="entry name" value="GPI MANNOSYLTRANSFERASE 2"/>
    <property type="match status" value="1"/>
</dbReference>
<name>A0A402APR6_9CHLR</name>
<dbReference type="UniPathway" id="UPA00196"/>